<name>A0A484ZKY7_9GAMM</name>
<dbReference type="EMBL" id="CAADJA010000002">
    <property type="protein sequence ID" value="VFS49150.1"/>
    <property type="molecule type" value="Genomic_DNA"/>
</dbReference>
<dbReference type="Pfam" id="PF25165">
    <property type="entry name" value="DUF7828"/>
    <property type="match status" value="1"/>
</dbReference>
<sequence>MYVKSFIARNAYGHLMSALTAQHDPNSEYRCHLCNSPLVFHRSTARSRPWFEHTDAGLSEHSRQHCPYINVAFEEAATVNVLRTLVPKARPLVQRGH</sequence>
<dbReference type="AlphaFoldDB" id="A0A484ZKY7"/>
<evidence type="ECO:0000313" key="2">
    <source>
        <dbReference type="EMBL" id="VFS49150.1"/>
    </source>
</evidence>
<protein>
    <submittedName>
        <fullName evidence="2">Protein of uncharacterized function (DUF3279)</fullName>
    </submittedName>
</protein>
<dbReference type="RefSeq" id="WP_227659937.1">
    <property type="nucleotide sequence ID" value="NZ_CAADJA010000002.1"/>
</dbReference>
<proteinExistence type="predicted"/>
<gene>
    <name evidence="2" type="ORF">NCTC12282_03610</name>
</gene>
<organism evidence="2 3">
    <name type="scientific">Budvicia aquatica</name>
    <dbReference type="NCBI Taxonomy" id="82979"/>
    <lineage>
        <taxon>Bacteria</taxon>
        <taxon>Pseudomonadati</taxon>
        <taxon>Pseudomonadota</taxon>
        <taxon>Gammaproteobacteria</taxon>
        <taxon>Enterobacterales</taxon>
        <taxon>Budviciaceae</taxon>
        <taxon>Budvicia</taxon>
    </lineage>
</organism>
<feature type="domain" description="DUF7828" evidence="1">
    <location>
        <begin position="2"/>
        <end position="88"/>
    </location>
</feature>
<dbReference type="Proteomes" id="UP000373449">
    <property type="component" value="Unassembled WGS sequence"/>
</dbReference>
<reference evidence="2 3" key="1">
    <citation type="submission" date="2019-03" db="EMBL/GenBank/DDBJ databases">
        <authorList>
            <consortium name="Pathogen Informatics"/>
        </authorList>
    </citation>
    <scope>NUCLEOTIDE SEQUENCE [LARGE SCALE GENOMIC DNA]</scope>
    <source>
        <strain evidence="2 3">NCTC12282</strain>
    </source>
</reference>
<evidence type="ECO:0000313" key="3">
    <source>
        <dbReference type="Proteomes" id="UP000373449"/>
    </source>
</evidence>
<accession>A0A484ZKY7</accession>
<evidence type="ECO:0000259" key="1">
    <source>
        <dbReference type="Pfam" id="PF25165"/>
    </source>
</evidence>
<dbReference type="InterPro" id="IPR057150">
    <property type="entry name" value="DUF7828"/>
</dbReference>